<proteinExistence type="predicted"/>
<feature type="transmembrane region" description="Helical" evidence="1">
    <location>
        <begin position="21"/>
        <end position="47"/>
    </location>
</feature>
<evidence type="ECO:0000313" key="2">
    <source>
        <dbReference type="EMBL" id="SKC09192.1"/>
    </source>
</evidence>
<organism evidence="2 3">
    <name type="scientific">Dyadobacter psychrophilus</name>
    <dbReference type="NCBI Taxonomy" id="651661"/>
    <lineage>
        <taxon>Bacteria</taxon>
        <taxon>Pseudomonadati</taxon>
        <taxon>Bacteroidota</taxon>
        <taxon>Cytophagia</taxon>
        <taxon>Cytophagales</taxon>
        <taxon>Spirosomataceae</taxon>
        <taxon>Dyadobacter</taxon>
    </lineage>
</organism>
<keyword evidence="3" id="KW-1185">Reference proteome</keyword>
<feature type="transmembrane region" description="Helical" evidence="1">
    <location>
        <begin position="67"/>
        <end position="86"/>
    </location>
</feature>
<dbReference type="Proteomes" id="UP000190897">
    <property type="component" value="Unassembled WGS sequence"/>
</dbReference>
<dbReference type="AlphaFoldDB" id="A0A1T5GLB2"/>
<name>A0A1T5GLB2_9BACT</name>
<dbReference type="EMBL" id="FUZA01000006">
    <property type="protein sequence ID" value="SKC09192.1"/>
    <property type="molecule type" value="Genomic_DNA"/>
</dbReference>
<dbReference type="STRING" id="651661.SAMN05660293_04084"/>
<accession>A0A1T5GLB2</accession>
<protein>
    <submittedName>
        <fullName evidence="2">Uncharacterized protein</fullName>
    </submittedName>
</protein>
<evidence type="ECO:0000256" key="1">
    <source>
        <dbReference type="SAM" id="Phobius"/>
    </source>
</evidence>
<keyword evidence="1" id="KW-1133">Transmembrane helix</keyword>
<evidence type="ECO:0000313" key="3">
    <source>
        <dbReference type="Proteomes" id="UP000190897"/>
    </source>
</evidence>
<reference evidence="3" key="1">
    <citation type="submission" date="2017-02" db="EMBL/GenBank/DDBJ databases">
        <authorList>
            <person name="Varghese N."/>
            <person name="Submissions S."/>
        </authorList>
    </citation>
    <scope>NUCLEOTIDE SEQUENCE [LARGE SCALE GENOMIC DNA]</scope>
    <source>
        <strain evidence="3">DSM 22270</strain>
    </source>
</reference>
<sequence>MKACFPATQLSPTRLVQTKIILMKNFGIGFLTGLAGYVLAAFFSYYLTGKFSSNVHDRSVESSMTSAFVFGPIGFILAFIGGYLWAKHKL</sequence>
<keyword evidence="1" id="KW-0472">Membrane</keyword>
<gene>
    <name evidence="2" type="ORF">SAMN05660293_04084</name>
</gene>
<keyword evidence="1" id="KW-0812">Transmembrane</keyword>